<dbReference type="EMBL" id="FNCH01000001">
    <property type="protein sequence ID" value="SDF77982.1"/>
    <property type="molecule type" value="Genomic_DNA"/>
</dbReference>
<dbReference type="RefSeq" id="WP_090496455.1">
    <property type="nucleotide sequence ID" value="NZ_FNCH01000001.1"/>
</dbReference>
<keyword evidence="2" id="KW-1185">Reference proteome</keyword>
<sequence length="476" mass="51824">MKLKFTRLFLVVLALYATGCSKDEFSEADAIAAQKELLSLKYQHELDLETLKQKGANALQQLINTAALQQLKLNDSLARTNAIAAAKQDYSVAVTDVVTNAPVADADVIVSSEGKLFSTKTSAQGIATFTSLYLFPTSTFLITKTGYAATQIMRKDITLGTAKLWNTAELLNEISGTLYIDTDLTNTTPEKVGANVLVTASTSVPNGFNGNYSVQFPTYTTATGTYSLKLPAAPGGYSLSFAQVEADQKLYVYGTEDNDINATPFQLPYAASIKTYFNVNSYGANVPSIVSPLYLKFPKDKLGRELYIQINGNYNNTAYLSAVTDGYQLERLNISNYNYYNGISYDLNQSTFDANTKLDVSVVDITGSLVKSQPLLGATTNIAGKLVLTSSPEGGYGYVHLRRDAAGQIVANAKGLFSRATLYDTYQNLYVLTFNSGLNFTTNSGTSLNYLLPNKGDKKIVNFYYGSGESRVKRVY</sequence>
<gene>
    <name evidence="1" type="ORF">SAMN05421827_101519</name>
</gene>
<name>A0A1G7NVD9_9SPHI</name>
<protein>
    <submittedName>
        <fullName evidence="1">Uncharacterized protein</fullName>
    </submittedName>
</protein>
<reference evidence="2" key="1">
    <citation type="submission" date="2016-10" db="EMBL/GenBank/DDBJ databases">
        <authorList>
            <person name="Varghese N."/>
            <person name="Submissions S."/>
        </authorList>
    </citation>
    <scope>NUCLEOTIDE SEQUENCE [LARGE SCALE GENOMIC DNA]</scope>
    <source>
        <strain evidence="2">DSM 17933</strain>
    </source>
</reference>
<dbReference type="AlphaFoldDB" id="A0A1G7NVD9"/>
<accession>A0A1G7NVD9</accession>
<evidence type="ECO:0000313" key="1">
    <source>
        <dbReference type="EMBL" id="SDF77982.1"/>
    </source>
</evidence>
<proteinExistence type="predicted"/>
<dbReference type="OrthoDB" id="730382at2"/>
<dbReference type="Proteomes" id="UP000199643">
    <property type="component" value="Unassembled WGS sequence"/>
</dbReference>
<evidence type="ECO:0000313" key="2">
    <source>
        <dbReference type="Proteomes" id="UP000199643"/>
    </source>
</evidence>
<organism evidence="1 2">
    <name type="scientific">Pedobacter terrae</name>
    <dbReference type="NCBI Taxonomy" id="405671"/>
    <lineage>
        <taxon>Bacteria</taxon>
        <taxon>Pseudomonadati</taxon>
        <taxon>Bacteroidota</taxon>
        <taxon>Sphingobacteriia</taxon>
        <taxon>Sphingobacteriales</taxon>
        <taxon>Sphingobacteriaceae</taxon>
        <taxon>Pedobacter</taxon>
    </lineage>
</organism>